<proteinExistence type="predicted"/>
<dbReference type="AlphaFoldDB" id="A0A0T6B4M2"/>
<protein>
    <submittedName>
        <fullName evidence="1">Uncharacterized protein</fullName>
    </submittedName>
</protein>
<organism evidence="1 2">
    <name type="scientific">Oryctes borbonicus</name>
    <dbReference type="NCBI Taxonomy" id="1629725"/>
    <lineage>
        <taxon>Eukaryota</taxon>
        <taxon>Metazoa</taxon>
        <taxon>Ecdysozoa</taxon>
        <taxon>Arthropoda</taxon>
        <taxon>Hexapoda</taxon>
        <taxon>Insecta</taxon>
        <taxon>Pterygota</taxon>
        <taxon>Neoptera</taxon>
        <taxon>Endopterygota</taxon>
        <taxon>Coleoptera</taxon>
        <taxon>Polyphaga</taxon>
        <taxon>Scarabaeiformia</taxon>
        <taxon>Scarabaeidae</taxon>
        <taxon>Dynastinae</taxon>
        <taxon>Oryctes</taxon>
    </lineage>
</organism>
<accession>A0A0T6B4M2</accession>
<sequence>MQRSYRLSHYICSILRKSLFVTSVRSKSLLMDLDVLDDFTTQLMQKKTDKWENLKIKRQFPLAVQSEPVNKALLRCRLNRITMTGLNEIFEKFLDETDQQKLVTLLEECISYKICPSDMILTNVLSSFSQATNIDGINKVQELCSLSNPEFLKANSNFKHYIAEAIWLKGNVLKAIGIYEDVYQENPFLRRRIRLVLKYLISEAVLNRSEAVLVNLVNFSERLAKKNKDYFIMSCLWQTCFLSEWFSDQQVAFDLMESNRNLCRMVTPQIPLVVSLLLRHHRTGNVLKAIGIYEDVYQENPFLRRRIRLVLKYLISEAVLNRSEAVLVNLVNFSERLAKKNKDYFIMSCLWQTCFLSEWFSDQQVAFDLMESNRNLCRMVTPQIPLVVSLLLRHHRTDPIFRLLEVLLKYQMKMQISIVLIALFDYRFKQGDLKSCCEILSWSTKHQIMLPSIQHEKFLKLLLKEETVDNKERQTATPKYELKF</sequence>
<evidence type="ECO:0000313" key="1">
    <source>
        <dbReference type="EMBL" id="KRT82362.1"/>
    </source>
</evidence>
<dbReference type="EMBL" id="LJIG01009797">
    <property type="protein sequence ID" value="KRT82362.1"/>
    <property type="molecule type" value="Genomic_DNA"/>
</dbReference>
<evidence type="ECO:0000313" key="2">
    <source>
        <dbReference type="Proteomes" id="UP000051574"/>
    </source>
</evidence>
<gene>
    <name evidence="1" type="ORF">AMK59_3439</name>
</gene>
<dbReference type="Proteomes" id="UP000051574">
    <property type="component" value="Unassembled WGS sequence"/>
</dbReference>
<name>A0A0T6B4M2_9SCAR</name>
<keyword evidence="2" id="KW-1185">Reference proteome</keyword>
<dbReference type="OrthoDB" id="6763801at2759"/>
<comment type="caution">
    <text evidence="1">The sequence shown here is derived from an EMBL/GenBank/DDBJ whole genome shotgun (WGS) entry which is preliminary data.</text>
</comment>
<reference evidence="1 2" key="1">
    <citation type="submission" date="2015-09" db="EMBL/GenBank/DDBJ databases">
        <title>Draft genome of the scarab beetle Oryctes borbonicus.</title>
        <authorList>
            <person name="Meyer J.M."/>
            <person name="Markov G.V."/>
            <person name="Baskaran P."/>
            <person name="Herrmann M."/>
            <person name="Sommer R.J."/>
            <person name="Roedelsperger C."/>
        </authorList>
    </citation>
    <scope>NUCLEOTIDE SEQUENCE [LARGE SCALE GENOMIC DNA]</scope>
    <source>
        <strain evidence="1">OB123</strain>
        <tissue evidence="1">Whole animal</tissue>
    </source>
</reference>